<proteinExistence type="predicted"/>
<dbReference type="Proteomes" id="UP000001235">
    <property type="component" value="Chromosome"/>
</dbReference>
<evidence type="ECO:0000256" key="3">
    <source>
        <dbReference type="ARBA" id="ARBA00022795"/>
    </source>
</evidence>
<keyword evidence="3" id="KW-1005">Bacterial flagellum biogenesis</keyword>
<evidence type="ECO:0000256" key="5">
    <source>
        <dbReference type="ARBA" id="ARBA00093797"/>
    </source>
</evidence>
<keyword evidence="2" id="KW-0963">Cytoplasm</keyword>
<evidence type="ECO:0000256" key="1">
    <source>
        <dbReference type="ARBA" id="ARBA00004514"/>
    </source>
</evidence>
<comment type="subcellular location">
    <subcellularLocation>
        <location evidence="1">Cytoplasm</location>
        <location evidence="1">Cytosol</location>
    </subcellularLocation>
</comment>
<keyword evidence="7" id="KW-1185">Reference proteome</keyword>
<keyword evidence="6" id="KW-0969">Cilium</keyword>
<gene>
    <name evidence="6" type="ordered locus">Galf_1075</name>
</gene>
<evidence type="ECO:0000313" key="7">
    <source>
        <dbReference type="Proteomes" id="UP000001235"/>
    </source>
</evidence>
<organism evidence="6 7">
    <name type="scientific">Gallionella capsiferriformans (strain ES-2)</name>
    <name type="common">Gallionella ferruginea capsiferriformans (strain ES-2)</name>
    <dbReference type="NCBI Taxonomy" id="395494"/>
    <lineage>
        <taxon>Bacteria</taxon>
        <taxon>Pseudomonadati</taxon>
        <taxon>Pseudomonadota</taxon>
        <taxon>Betaproteobacteria</taxon>
        <taxon>Nitrosomonadales</taxon>
        <taxon>Gallionellaceae</taxon>
        <taxon>Gallionella</taxon>
    </lineage>
</organism>
<dbReference type="KEGG" id="gca:Galf_1075"/>
<evidence type="ECO:0000256" key="4">
    <source>
        <dbReference type="ARBA" id="ARBA00023186"/>
    </source>
</evidence>
<dbReference type="GO" id="GO:0044781">
    <property type="term" value="P:bacterial-type flagellum organization"/>
    <property type="evidence" value="ECO:0007669"/>
    <property type="project" value="UniProtKB-KW"/>
</dbReference>
<keyword evidence="6" id="KW-0966">Cell projection</keyword>
<dbReference type="eggNOG" id="ENOG5030KWY">
    <property type="taxonomic scope" value="Bacteria"/>
</dbReference>
<keyword evidence="4" id="KW-0143">Chaperone</keyword>
<dbReference type="EMBL" id="CP002159">
    <property type="protein sequence ID" value="ADL55105.1"/>
    <property type="molecule type" value="Genomic_DNA"/>
</dbReference>
<accession>D9SF08</accession>
<dbReference type="STRING" id="395494.Galf_1075"/>
<dbReference type="HOGENOM" id="CLU_155793_2_2_4"/>
<dbReference type="AlphaFoldDB" id="D9SF08"/>
<reference evidence="6 7" key="1">
    <citation type="submission" date="2010-08" db="EMBL/GenBank/DDBJ databases">
        <title>Complete sequence of Gallionella capsiferriformans ES-2.</title>
        <authorList>
            <consortium name="US DOE Joint Genome Institute"/>
            <person name="Lucas S."/>
            <person name="Copeland A."/>
            <person name="Lapidus A."/>
            <person name="Cheng J.-F."/>
            <person name="Bruce D."/>
            <person name="Goodwin L."/>
            <person name="Pitluck S."/>
            <person name="Chertkov O."/>
            <person name="Davenport K.W."/>
            <person name="Detter J.C."/>
            <person name="Han C."/>
            <person name="Tapia R."/>
            <person name="Land M."/>
            <person name="Hauser L."/>
            <person name="Chang Y.-J."/>
            <person name="Jeffries C."/>
            <person name="Kyrpides N."/>
            <person name="Ivanova N."/>
            <person name="Mikhailova N."/>
            <person name="Shelobolina E.S."/>
            <person name="Picardal F."/>
            <person name="Roden E."/>
            <person name="Emerson D."/>
            <person name="Woyke T."/>
        </authorList>
    </citation>
    <scope>NUCLEOTIDE SEQUENCE [LARGE SCALE GENOMIC DNA]</scope>
    <source>
        <strain evidence="6 7">ES-2</strain>
    </source>
</reference>
<protein>
    <recommendedName>
        <fullName evidence="5">Flagellar protein FliT</fullName>
    </recommendedName>
</protein>
<dbReference type="Gene3D" id="1.20.58.380">
    <property type="entry name" value="Flagellar protein flit"/>
    <property type="match status" value="1"/>
</dbReference>
<evidence type="ECO:0000256" key="2">
    <source>
        <dbReference type="ARBA" id="ARBA00022490"/>
    </source>
</evidence>
<dbReference type="InterPro" id="IPR008622">
    <property type="entry name" value="FliT"/>
</dbReference>
<keyword evidence="6" id="KW-0282">Flagellum</keyword>
<evidence type="ECO:0000313" key="6">
    <source>
        <dbReference type="EMBL" id="ADL55105.1"/>
    </source>
</evidence>
<dbReference type="Pfam" id="PF05400">
    <property type="entry name" value="FliT"/>
    <property type="match status" value="1"/>
</dbReference>
<name>D9SF08_GALCS</name>
<sequence length="108" mass="11994">MKASDLVSDYESLSHLTGEMRVAANAGEWDKLISLEQLSGQYLVRIQSAEASAPLNDSSRQRIVGLIRKILDDDTEISKLTQAWMGQLQTSLNSNRQELRLNQVYGAG</sequence>